<organism evidence="9 10">
    <name type="scientific">Phytophthora lilii</name>
    <dbReference type="NCBI Taxonomy" id="2077276"/>
    <lineage>
        <taxon>Eukaryota</taxon>
        <taxon>Sar</taxon>
        <taxon>Stramenopiles</taxon>
        <taxon>Oomycota</taxon>
        <taxon>Peronosporomycetes</taxon>
        <taxon>Peronosporales</taxon>
        <taxon>Peronosporaceae</taxon>
        <taxon>Phytophthora</taxon>
    </lineage>
</organism>
<evidence type="ECO:0000313" key="10">
    <source>
        <dbReference type="Proteomes" id="UP001165083"/>
    </source>
</evidence>
<gene>
    <name evidence="9" type="ORF">Plil01_000085900</name>
</gene>
<evidence type="ECO:0000256" key="2">
    <source>
        <dbReference type="ARBA" id="ARBA00004613"/>
    </source>
</evidence>
<feature type="domain" description="RxLR effector PexRD54 WY" evidence="8">
    <location>
        <begin position="89"/>
        <end position="126"/>
    </location>
</feature>
<evidence type="ECO:0000256" key="3">
    <source>
        <dbReference type="ARBA" id="ARBA00010400"/>
    </source>
</evidence>
<evidence type="ECO:0000256" key="4">
    <source>
        <dbReference type="ARBA" id="ARBA00022525"/>
    </source>
</evidence>
<comment type="caution">
    <text evidence="9">The sequence shown here is derived from an EMBL/GenBank/DDBJ whole genome shotgun (WGS) entry which is preliminary data.</text>
</comment>
<dbReference type="EMBL" id="BSXW01000026">
    <property type="protein sequence ID" value="GMF10005.1"/>
    <property type="molecule type" value="Genomic_DNA"/>
</dbReference>
<evidence type="ECO:0000313" key="9">
    <source>
        <dbReference type="EMBL" id="GMF10005.1"/>
    </source>
</evidence>
<evidence type="ECO:0000256" key="5">
    <source>
        <dbReference type="ARBA" id="ARBA00022729"/>
    </source>
</evidence>
<dbReference type="OrthoDB" id="127322at2759"/>
<keyword evidence="5 7" id="KW-0732">Signal</keyword>
<evidence type="ECO:0000259" key="8">
    <source>
        <dbReference type="Pfam" id="PF22748"/>
    </source>
</evidence>
<protein>
    <submittedName>
        <fullName evidence="9">Unnamed protein product</fullName>
    </submittedName>
</protein>
<feature type="signal peptide" evidence="7">
    <location>
        <begin position="1"/>
        <end position="21"/>
    </location>
</feature>
<keyword evidence="6" id="KW-0843">Virulence</keyword>
<dbReference type="Proteomes" id="UP001165083">
    <property type="component" value="Unassembled WGS sequence"/>
</dbReference>
<dbReference type="GO" id="GO:0005576">
    <property type="term" value="C:extracellular region"/>
    <property type="evidence" value="ECO:0007669"/>
    <property type="project" value="UniProtKB-SubCell"/>
</dbReference>
<feature type="chain" id="PRO_5040876615" evidence="7">
    <location>
        <begin position="22"/>
        <end position="225"/>
    </location>
</feature>
<dbReference type="Pfam" id="PF22748">
    <property type="entry name" value="PexRD54_WY"/>
    <property type="match status" value="1"/>
</dbReference>
<dbReference type="AlphaFoldDB" id="A0A9W6T965"/>
<keyword evidence="10" id="KW-1185">Reference proteome</keyword>
<keyword evidence="4" id="KW-0964">Secreted</keyword>
<dbReference type="GO" id="GO:0043657">
    <property type="term" value="C:host cell"/>
    <property type="evidence" value="ECO:0007669"/>
    <property type="project" value="UniProtKB-SubCell"/>
</dbReference>
<proteinExistence type="inferred from homology"/>
<accession>A0A9W6T965</accession>
<evidence type="ECO:0000256" key="7">
    <source>
        <dbReference type="SAM" id="SignalP"/>
    </source>
</evidence>
<sequence>MRFQYILLLIAICIQVRVCAGVAGIGNSKVVDDTSTPQVLPTDLVGVRPKRVLRYTDELDEKRADLPVSAAEKAKALFTSPEVSSSTLTRWIKKKKSIDAVFTRLKLTNAGDNLFENPAFLTWLNYADEVSAKLGKEISPIATLTTHYGDETLSKMISAAKTVPATKDIAMKFQVEQTQLWLKNKNSPDDVLSCVGSQKREAHSLTTSSSPLGLVTPMTLRSSTK</sequence>
<comment type="subcellular location">
    <subcellularLocation>
        <location evidence="1">Host cell</location>
    </subcellularLocation>
    <subcellularLocation>
        <location evidence="2">Secreted</location>
    </subcellularLocation>
</comment>
<dbReference type="InterPro" id="IPR054463">
    <property type="entry name" value="PexRD54_WY"/>
</dbReference>
<reference evidence="9" key="1">
    <citation type="submission" date="2023-04" db="EMBL/GenBank/DDBJ databases">
        <title>Phytophthora lilii NBRC 32176.</title>
        <authorList>
            <person name="Ichikawa N."/>
            <person name="Sato H."/>
            <person name="Tonouchi N."/>
        </authorList>
    </citation>
    <scope>NUCLEOTIDE SEQUENCE</scope>
    <source>
        <strain evidence="9">NBRC 32176</strain>
    </source>
</reference>
<evidence type="ECO:0000256" key="1">
    <source>
        <dbReference type="ARBA" id="ARBA00004340"/>
    </source>
</evidence>
<name>A0A9W6T965_9STRA</name>
<comment type="similarity">
    <text evidence="3">Belongs to the RxLR effector family.</text>
</comment>
<evidence type="ECO:0000256" key="6">
    <source>
        <dbReference type="ARBA" id="ARBA00023026"/>
    </source>
</evidence>